<sequence length="400" mass="42199">MTRLRRSTIAALLALTLPLPLAGAASAAVPSGAPVAAAVSVSVSAGMELPRPTGPYAVGLTTLPMTDAGRVDHWVPASGARQLMVSLHYPARAGSGAPAKRYMSAEEARLLLERNGAGMTFPAGSAKKLSKTRTYAREDARPKGGKFPLVVLSPGFTMSRMTLTLLAEELASKGYVVATVDHAYESLATAFPGRGVLDCVACDKAESGEVPFSTVPKGRSKDVSFVLDELTGPDPAWRYAKTIDRKRIGMAGHSIGGNSASRTMADDRRVKAGINMDGTFFAPVPKKGLDGRPFMMLGAADSVPGSPDASWGKAWKRLDGWKRWITVNGSDHGSFTDAPVLLEQLLGAPQEPALSAERAAGITRGYVSAFFDRHLKGIPQRLLNGPTPGNPEVVFHRPAG</sequence>
<dbReference type="RefSeq" id="WP_153525719.1">
    <property type="nucleotide sequence ID" value="NZ_JBEPDZ010000022.1"/>
</dbReference>
<accession>A0A646KPR5</accession>
<dbReference type="SUPFAM" id="SSF53474">
    <property type="entry name" value="alpha/beta-Hydrolases"/>
    <property type="match status" value="1"/>
</dbReference>
<gene>
    <name evidence="6" type="ORF">FF041_30375</name>
</gene>
<dbReference type="GO" id="GO:0016042">
    <property type="term" value="P:lipid catabolic process"/>
    <property type="evidence" value="ECO:0007669"/>
    <property type="project" value="UniProtKB-KW"/>
</dbReference>
<protein>
    <submittedName>
        <fullName evidence="6">Alpha/beta hydrolase</fullName>
    </submittedName>
</protein>
<keyword evidence="7" id="KW-1185">Reference proteome</keyword>
<keyword evidence="2" id="KW-0442">Lipid degradation</keyword>
<evidence type="ECO:0000256" key="2">
    <source>
        <dbReference type="ARBA" id="ARBA00022963"/>
    </source>
</evidence>
<dbReference type="PANTHER" id="PTHR10272:SF0">
    <property type="entry name" value="PLATELET-ACTIVATING FACTOR ACETYLHYDROLASE"/>
    <property type="match status" value="1"/>
</dbReference>
<evidence type="ECO:0000313" key="7">
    <source>
        <dbReference type="Proteomes" id="UP000419138"/>
    </source>
</evidence>
<dbReference type="GO" id="GO:0003847">
    <property type="term" value="F:1-alkyl-2-acetylglycerophosphocholine esterase activity"/>
    <property type="evidence" value="ECO:0007669"/>
    <property type="project" value="TreeGrafter"/>
</dbReference>
<feature type="region of interest" description="Disordered" evidence="4">
    <location>
        <begin position="381"/>
        <end position="400"/>
    </location>
</feature>
<proteinExistence type="predicted"/>
<evidence type="ECO:0000313" key="6">
    <source>
        <dbReference type="EMBL" id="MQT04314.1"/>
    </source>
</evidence>
<dbReference type="Proteomes" id="UP000419138">
    <property type="component" value="Unassembled WGS sequence"/>
</dbReference>
<comment type="caution">
    <text evidence="6">The sequence shown here is derived from an EMBL/GenBank/DDBJ whole genome shotgun (WGS) entry which is preliminary data.</text>
</comment>
<dbReference type="PANTHER" id="PTHR10272">
    <property type="entry name" value="PLATELET-ACTIVATING FACTOR ACETYLHYDROLASE"/>
    <property type="match status" value="1"/>
</dbReference>
<dbReference type="Pfam" id="PF03403">
    <property type="entry name" value="PAF-AH_p_II"/>
    <property type="match status" value="2"/>
</dbReference>
<evidence type="ECO:0000256" key="3">
    <source>
        <dbReference type="ARBA" id="ARBA00023098"/>
    </source>
</evidence>
<keyword evidence="5" id="KW-0732">Signal</keyword>
<dbReference type="Gene3D" id="3.40.50.1820">
    <property type="entry name" value="alpha/beta hydrolase"/>
    <property type="match status" value="1"/>
</dbReference>
<feature type="signal peptide" evidence="5">
    <location>
        <begin position="1"/>
        <end position="27"/>
    </location>
</feature>
<organism evidence="6 7">
    <name type="scientific">Streptomyces jumonjinensis</name>
    <dbReference type="NCBI Taxonomy" id="1945"/>
    <lineage>
        <taxon>Bacteria</taxon>
        <taxon>Bacillati</taxon>
        <taxon>Actinomycetota</taxon>
        <taxon>Actinomycetes</taxon>
        <taxon>Kitasatosporales</taxon>
        <taxon>Streptomycetaceae</taxon>
        <taxon>Streptomyces</taxon>
    </lineage>
</organism>
<reference evidence="6 7" key="1">
    <citation type="submission" date="2019-05" db="EMBL/GenBank/DDBJ databases">
        <title>Comparative genomics and metabolomics analyses of clavulanic acid producing Streptomyces species provides insight into specialized metabolism and evolution of beta-lactam biosynthetic gene clusters.</title>
        <authorList>
            <person name="Moore M.A."/>
            <person name="Cruz-Morales P."/>
            <person name="Barona Gomez F."/>
            <person name="Kapil T."/>
        </authorList>
    </citation>
    <scope>NUCLEOTIDE SEQUENCE [LARGE SCALE GENOMIC DNA]</scope>
    <source>
        <strain evidence="6 7">NRRL 5741</strain>
    </source>
</reference>
<evidence type="ECO:0000256" key="5">
    <source>
        <dbReference type="SAM" id="SignalP"/>
    </source>
</evidence>
<dbReference type="EMBL" id="VCLA01000191">
    <property type="protein sequence ID" value="MQT04314.1"/>
    <property type="molecule type" value="Genomic_DNA"/>
</dbReference>
<feature type="chain" id="PRO_5038535328" evidence="5">
    <location>
        <begin position="28"/>
        <end position="400"/>
    </location>
</feature>
<keyword evidence="1 6" id="KW-0378">Hydrolase</keyword>
<dbReference type="InterPro" id="IPR029058">
    <property type="entry name" value="AB_hydrolase_fold"/>
</dbReference>
<dbReference type="OrthoDB" id="569821at2"/>
<evidence type="ECO:0000256" key="1">
    <source>
        <dbReference type="ARBA" id="ARBA00022801"/>
    </source>
</evidence>
<evidence type="ECO:0000256" key="4">
    <source>
        <dbReference type="SAM" id="MobiDB-lite"/>
    </source>
</evidence>
<dbReference type="AlphaFoldDB" id="A0A646KPR5"/>
<name>A0A646KPR5_STRJU</name>
<keyword evidence="3" id="KW-0443">Lipid metabolism</keyword>